<reference evidence="8" key="1">
    <citation type="submission" date="2025-08" db="UniProtKB">
        <authorList>
            <consortium name="RefSeq"/>
        </authorList>
    </citation>
    <scope>IDENTIFICATION</scope>
</reference>
<dbReference type="InterPro" id="IPR050359">
    <property type="entry name" value="bHLH_transcription_factors"/>
</dbReference>
<evidence type="ECO:0000256" key="5">
    <source>
        <dbReference type="ARBA" id="ARBA00023242"/>
    </source>
</evidence>
<keyword evidence="3" id="KW-0221">Differentiation</keyword>
<dbReference type="AlphaFoldDB" id="A0A7E6EM46"/>
<dbReference type="SMART" id="SM00353">
    <property type="entry name" value="HLH"/>
    <property type="match status" value="1"/>
</dbReference>
<organism evidence="7 8">
    <name type="scientific">Octopus sinensis</name>
    <name type="common">East Asian common octopus</name>
    <dbReference type="NCBI Taxonomy" id="2607531"/>
    <lineage>
        <taxon>Eukaryota</taxon>
        <taxon>Metazoa</taxon>
        <taxon>Spiralia</taxon>
        <taxon>Lophotrochozoa</taxon>
        <taxon>Mollusca</taxon>
        <taxon>Cephalopoda</taxon>
        <taxon>Coleoidea</taxon>
        <taxon>Octopodiformes</taxon>
        <taxon>Octopoda</taxon>
        <taxon>Incirrata</taxon>
        <taxon>Octopodidae</taxon>
        <taxon>Octopus</taxon>
    </lineage>
</organism>
<evidence type="ECO:0000313" key="7">
    <source>
        <dbReference type="Proteomes" id="UP000515154"/>
    </source>
</evidence>
<evidence type="ECO:0000256" key="4">
    <source>
        <dbReference type="ARBA" id="ARBA00022902"/>
    </source>
</evidence>
<evidence type="ECO:0000256" key="3">
    <source>
        <dbReference type="ARBA" id="ARBA00022782"/>
    </source>
</evidence>
<evidence type="ECO:0000256" key="2">
    <source>
        <dbReference type="ARBA" id="ARBA00022473"/>
    </source>
</evidence>
<dbReference type="Pfam" id="PF00010">
    <property type="entry name" value="HLH"/>
    <property type="match status" value="1"/>
</dbReference>
<evidence type="ECO:0000256" key="1">
    <source>
        <dbReference type="ARBA" id="ARBA00004123"/>
    </source>
</evidence>
<sequence length="377" mass="41905">MKFHAFSQNCYNDSYHEVEEEEIMCEANDIPRDYTWLELKESDSLWGENLDMVACFCNCQDICSGDCNKYNEIYCTNDYSNDSSNNENCKNTDKIIENGSEDSESVELSGSNRISHHALATMSKGHSTPSGAFNYPVFFYTKSSPVIWGSESTASPDKPSSVDQTKLTANTQPQRVRHIKQRFQQHHCSHCPKNAENITTAATTTATTTIATTAATTTTTKTTTTKATAISPKRQSSGLPKTYASDEAKIVENKLVKDVTRTNSSSQIKNGTTCVSKRKYVSIVPNNTVSTKSGASDEKLVKSCNSSRDNETFEGGKDVLKKRRIAANARERRRMSSLNVAFDNLRAVVPAHGKMSKYDTLQLAQVYILKLREILEV</sequence>
<keyword evidence="4" id="KW-0524">Neurogenesis</keyword>
<keyword evidence="2" id="KW-0217">Developmental protein</keyword>
<comment type="subcellular location">
    <subcellularLocation>
        <location evidence="1">Nucleus</location>
    </subcellularLocation>
</comment>
<dbReference type="InterPro" id="IPR011598">
    <property type="entry name" value="bHLH_dom"/>
</dbReference>
<name>A0A7E6EM46_9MOLL</name>
<evidence type="ECO:0000259" key="6">
    <source>
        <dbReference type="PROSITE" id="PS50888"/>
    </source>
</evidence>
<gene>
    <name evidence="8" type="primary">LOC118761841</name>
</gene>
<dbReference type="PANTHER" id="PTHR19290">
    <property type="entry name" value="BASIC HELIX-LOOP-HELIX PROTEIN NEUROGENIN-RELATED"/>
    <property type="match status" value="1"/>
</dbReference>
<dbReference type="RefSeq" id="XP_036355887.1">
    <property type="nucleotide sequence ID" value="XM_036499994.1"/>
</dbReference>
<dbReference type="Gene3D" id="4.10.280.10">
    <property type="entry name" value="Helix-loop-helix DNA-binding domain"/>
    <property type="match status" value="1"/>
</dbReference>
<dbReference type="GO" id="GO:0070888">
    <property type="term" value="F:E-box binding"/>
    <property type="evidence" value="ECO:0007669"/>
    <property type="project" value="TreeGrafter"/>
</dbReference>
<dbReference type="PANTHER" id="PTHR19290:SF162">
    <property type="entry name" value="TRANSCRIPTION FACTOR ATOH7"/>
    <property type="match status" value="1"/>
</dbReference>
<dbReference type="PROSITE" id="PS50888">
    <property type="entry name" value="BHLH"/>
    <property type="match status" value="1"/>
</dbReference>
<dbReference type="GO" id="GO:0046983">
    <property type="term" value="F:protein dimerization activity"/>
    <property type="evidence" value="ECO:0007669"/>
    <property type="project" value="InterPro"/>
</dbReference>
<dbReference type="GO" id="GO:0061564">
    <property type="term" value="P:axon development"/>
    <property type="evidence" value="ECO:0007669"/>
    <property type="project" value="TreeGrafter"/>
</dbReference>
<proteinExistence type="predicted"/>
<dbReference type="KEGG" id="osn:118761841"/>
<accession>A0A7E6EM46</accession>
<keyword evidence="7" id="KW-1185">Reference proteome</keyword>
<dbReference type="CDD" id="cd19715">
    <property type="entry name" value="bHLH_TS_amos_like"/>
    <property type="match status" value="1"/>
</dbReference>
<keyword evidence="5" id="KW-0539">Nucleus</keyword>
<dbReference type="GO" id="GO:0045944">
    <property type="term" value="P:positive regulation of transcription by RNA polymerase II"/>
    <property type="evidence" value="ECO:0007669"/>
    <property type="project" value="TreeGrafter"/>
</dbReference>
<dbReference type="SUPFAM" id="SSF47459">
    <property type="entry name" value="HLH, helix-loop-helix DNA-binding domain"/>
    <property type="match status" value="1"/>
</dbReference>
<dbReference type="GO" id="GO:0005634">
    <property type="term" value="C:nucleus"/>
    <property type="evidence" value="ECO:0007669"/>
    <property type="project" value="UniProtKB-SubCell"/>
</dbReference>
<dbReference type="Proteomes" id="UP000515154">
    <property type="component" value="Unplaced"/>
</dbReference>
<feature type="domain" description="BHLH" evidence="6">
    <location>
        <begin position="322"/>
        <end position="371"/>
    </location>
</feature>
<dbReference type="InterPro" id="IPR036638">
    <property type="entry name" value="HLH_DNA-bd_sf"/>
</dbReference>
<protein>
    <submittedName>
        <fullName evidence="8">Uncharacterized protein LOC118761841</fullName>
    </submittedName>
</protein>
<evidence type="ECO:0000313" key="8">
    <source>
        <dbReference type="RefSeq" id="XP_036355887.1"/>
    </source>
</evidence>
<dbReference type="GO" id="GO:0000981">
    <property type="term" value="F:DNA-binding transcription factor activity, RNA polymerase II-specific"/>
    <property type="evidence" value="ECO:0007669"/>
    <property type="project" value="TreeGrafter"/>
</dbReference>
<dbReference type="GO" id="GO:0007423">
    <property type="term" value="P:sensory organ development"/>
    <property type="evidence" value="ECO:0007669"/>
    <property type="project" value="TreeGrafter"/>
</dbReference>